<dbReference type="RefSeq" id="WP_315907388.1">
    <property type="nucleotide sequence ID" value="NZ_JAOPKC010000001.1"/>
</dbReference>
<comment type="caution">
    <text evidence="3">The sequence shown here is derived from an EMBL/GenBank/DDBJ whole genome shotgun (WGS) entry which is preliminary data.</text>
</comment>
<evidence type="ECO:0000313" key="2">
    <source>
        <dbReference type="EMBL" id="MCU4716621.1"/>
    </source>
</evidence>
<evidence type="ECO:0000313" key="3">
    <source>
        <dbReference type="EMBL" id="MCU4725774.1"/>
    </source>
</evidence>
<reference evidence="3" key="1">
    <citation type="submission" date="2023-02" db="EMBL/GenBank/DDBJ databases">
        <title>Enrichment on poylsaccharides allowed isolation of novel metabolic and taxonomic groups of Haloarchaea.</title>
        <authorList>
            <person name="Sorokin D.Y."/>
            <person name="Elcheninov A.G."/>
            <person name="Khizhniak T.V."/>
            <person name="Kolganova T.V."/>
            <person name="Kublanov I.V."/>
        </authorList>
    </citation>
    <scope>NUCLEOTIDE SEQUENCE</scope>
    <source>
        <strain evidence="2 4">HArc-curdl5-1</strain>
        <strain evidence="3">HArc-curdl7</strain>
    </source>
</reference>
<name>A0AAE3LGL9_9EURY</name>
<feature type="region of interest" description="Disordered" evidence="1">
    <location>
        <begin position="79"/>
        <end position="139"/>
    </location>
</feature>
<evidence type="ECO:0000256" key="1">
    <source>
        <dbReference type="SAM" id="MobiDB-lite"/>
    </source>
</evidence>
<sequence length="486" mass="52716">MGPPSVPVRERWADCDYASEYDRLARYVAESPDGVPVPVAAAVGEVVDDPSETDRRRARRFYREFDDLFRVFEPTSMVAVPVAESDDPDKKYDYENRETDPDLVWVEPQDGASPSIASIGNSDTADSDGAEPPSHDDLPRERAASFLSSMPWLTSDRQRALLLRYFADHNRLHGRGDGGTDEDAGRVVETAAGTVTVGDRFTSSAQAAETVESLDENLAGLRAVAVDDGVETLTHVSLTLPREAVDSPVDSVETLGAAIEALHARWRRPKQDGSRNRPGEVPPHVIVVEAQGDLTAHAHIVYAGRPQPEDDLKAEWGEIVDAPPWKPPQVSVESVSVDDAAAVERLFGYFGETARDLERLAAMSADRLEGHADDLVARTAPDEVRRLARLALLFATESRIVRATPGLRDAADADPDGDESDGTRTSESLARPLSTGEYNWKSARSGARVPPQSGDSGPASFTVPSPRRPKGVATRDRPPPVRQGPP</sequence>
<accession>A0AAE3LGL9</accession>
<evidence type="ECO:0000313" key="5">
    <source>
        <dbReference type="Proteomes" id="UP001209746"/>
    </source>
</evidence>
<proteinExistence type="predicted"/>
<dbReference type="EMBL" id="JAOPKC010000001">
    <property type="protein sequence ID" value="MCU4716621.1"/>
    <property type="molecule type" value="Genomic_DNA"/>
</dbReference>
<keyword evidence="4" id="KW-1185">Reference proteome</keyword>
<feature type="compositionally biased region" description="Basic and acidic residues" evidence="1">
    <location>
        <begin position="88"/>
        <end position="100"/>
    </location>
</feature>
<protein>
    <submittedName>
        <fullName evidence="3">Uncharacterized protein</fullName>
    </submittedName>
</protein>
<organism evidence="3 5">
    <name type="scientific">Halapricum hydrolyticum</name>
    <dbReference type="NCBI Taxonomy" id="2979991"/>
    <lineage>
        <taxon>Archaea</taxon>
        <taxon>Methanobacteriati</taxon>
        <taxon>Methanobacteriota</taxon>
        <taxon>Stenosarchaea group</taxon>
        <taxon>Halobacteria</taxon>
        <taxon>Halobacteriales</taxon>
        <taxon>Haloarculaceae</taxon>
        <taxon>Halapricum</taxon>
    </lineage>
</organism>
<dbReference type="AlphaFoldDB" id="A0AAE3LGL9"/>
<gene>
    <name evidence="3" type="ORF">OB914_02140</name>
    <name evidence="2" type="ORF">OB916_00880</name>
</gene>
<evidence type="ECO:0000313" key="4">
    <source>
        <dbReference type="Proteomes" id="UP001208186"/>
    </source>
</evidence>
<feature type="compositionally biased region" description="Polar residues" evidence="1">
    <location>
        <begin position="115"/>
        <end position="124"/>
    </location>
</feature>
<dbReference type="EMBL" id="JAOPKD010000001">
    <property type="protein sequence ID" value="MCU4725774.1"/>
    <property type="molecule type" value="Genomic_DNA"/>
</dbReference>
<dbReference type="Proteomes" id="UP001209746">
    <property type="component" value="Unassembled WGS sequence"/>
</dbReference>
<feature type="region of interest" description="Disordered" evidence="1">
    <location>
        <begin position="406"/>
        <end position="486"/>
    </location>
</feature>
<dbReference type="Proteomes" id="UP001208186">
    <property type="component" value="Unassembled WGS sequence"/>
</dbReference>